<organism evidence="2 3">
    <name type="scientific">Paraphoma chrysanthemicola</name>
    <dbReference type="NCBI Taxonomy" id="798071"/>
    <lineage>
        <taxon>Eukaryota</taxon>
        <taxon>Fungi</taxon>
        <taxon>Dikarya</taxon>
        <taxon>Ascomycota</taxon>
        <taxon>Pezizomycotina</taxon>
        <taxon>Dothideomycetes</taxon>
        <taxon>Pleosporomycetidae</taxon>
        <taxon>Pleosporales</taxon>
        <taxon>Pleosporineae</taxon>
        <taxon>Phaeosphaeriaceae</taxon>
        <taxon>Paraphoma</taxon>
    </lineage>
</organism>
<evidence type="ECO:0000256" key="1">
    <source>
        <dbReference type="SAM" id="MobiDB-lite"/>
    </source>
</evidence>
<sequence>MSEFEPEVTIDGPHAPVWENGSSHEKLCCPFESARVDLDHNAWAAESSNRLTIPEAPRGDSARAVGHVVVESSTSSVSSESLNQPPTDPTEDDEEFGDFQEASSDPFAQPIFVADDWDESDACLPNAELQQEHGLFEGLGLVEPIYARFDETSRELRRAGKLWLRMLRLGREEVGLNNVTALSCGRRADQPVEANDLNDKASNHQMSPMEEDMEASASCPLDLNGTLRPVTFVCPRIRDAQQEMAKEMGNMVEAERQAWAQ</sequence>
<accession>A0A8K0W0P7</accession>
<comment type="caution">
    <text evidence="2">The sequence shown here is derived from an EMBL/GenBank/DDBJ whole genome shotgun (WGS) entry which is preliminary data.</text>
</comment>
<dbReference type="AlphaFoldDB" id="A0A8K0W0P7"/>
<dbReference type="OrthoDB" id="3681621at2759"/>
<feature type="region of interest" description="Disordered" evidence="1">
    <location>
        <begin position="69"/>
        <end position="101"/>
    </location>
</feature>
<dbReference type="Proteomes" id="UP000813461">
    <property type="component" value="Unassembled WGS sequence"/>
</dbReference>
<feature type="compositionally biased region" description="Acidic residues" evidence="1">
    <location>
        <begin position="89"/>
        <end position="98"/>
    </location>
</feature>
<proteinExistence type="predicted"/>
<name>A0A8K0W0P7_9PLEO</name>
<feature type="compositionally biased region" description="Low complexity" evidence="1">
    <location>
        <begin position="69"/>
        <end position="81"/>
    </location>
</feature>
<reference evidence="2" key="1">
    <citation type="journal article" date="2021" name="Nat. Commun.">
        <title>Genetic determinants of endophytism in the Arabidopsis root mycobiome.</title>
        <authorList>
            <person name="Mesny F."/>
            <person name="Miyauchi S."/>
            <person name="Thiergart T."/>
            <person name="Pickel B."/>
            <person name="Atanasova L."/>
            <person name="Karlsson M."/>
            <person name="Huettel B."/>
            <person name="Barry K.W."/>
            <person name="Haridas S."/>
            <person name="Chen C."/>
            <person name="Bauer D."/>
            <person name="Andreopoulos W."/>
            <person name="Pangilinan J."/>
            <person name="LaButti K."/>
            <person name="Riley R."/>
            <person name="Lipzen A."/>
            <person name="Clum A."/>
            <person name="Drula E."/>
            <person name="Henrissat B."/>
            <person name="Kohler A."/>
            <person name="Grigoriev I.V."/>
            <person name="Martin F.M."/>
            <person name="Hacquard S."/>
        </authorList>
    </citation>
    <scope>NUCLEOTIDE SEQUENCE</scope>
    <source>
        <strain evidence="2">MPI-SDFR-AT-0120</strain>
    </source>
</reference>
<keyword evidence="3" id="KW-1185">Reference proteome</keyword>
<protein>
    <submittedName>
        <fullName evidence="2">Uncharacterized protein</fullName>
    </submittedName>
</protein>
<evidence type="ECO:0000313" key="3">
    <source>
        <dbReference type="Proteomes" id="UP000813461"/>
    </source>
</evidence>
<dbReference type="EMBL" id="JAGMVJ010000006">
    <property type="protein sequence ID" value="KAH7089825.1"/>
    <property type="molecule type" value="Genomic_DNA"/>
</dbReference>
<evidence type="ECO:0000313" key="2">
    <source>
        <dbReference type="EMBL" id="KAH7089825.1"/>
    </source>
</evidence>
<gene>
    <name evidence="2" type="ORF">FB567DRAFT_619158</name>
</gene>